<accession>A0A484IJJ3</accession>
<sequence>MTKYSGAVDLSINFECDYETVSFVKKFLRINKIGLHGNKRLFDAMNVSDRESIILKIHNIERHAINDRKGYMYLVYENLDNSLDHKGTGYDILVVSNPMNCKPMLQKLAGKCIGFEFLISRLKYCHTREVGKWFSEVKYVHHLCKKYGHQLILSSGARNPYELLSMKIFDSFLNKLDILPNEYWSSLNEWLESKLRGVIYDTK</sequence>
<name>A0A484IJJ3_9ARCH</name>
<dbReference type="OrthoDB" id="9751at2157"/>
<keyword evidence="2" id="KW-1185">Reference proteome</keyword>
<dbReference type="InterPro" id="IPR016195">
    <property type="entry name" value="Pol/histidinol_Pase-like"/>
</dbReference>
<dbReference type="Gene3D" id="3.20.20.140">
    <property type="entry name" value="Metal-dependent hydrolases"/>
    <property type="match status" value="1"/>
</dbReference>
<gene>
    <name evidence="1" type="ORF">NFRAN_2726</name>
</gene>
<evidence type="ECO:0000313" key="1">
    <source>
        <dbReference type="EMBL" id="VFJ15049.1"/>
    </source>
</evidence>
<dbReference type="SUPFAM" id="SSF89550">
    <property type="entry name" value="PHP domain-like"/>
    <property type="match status" value="1"/>
</dbReference>
<dbReference type="RefSeq" id="WP_134485078.1">
    <property type="nucleotide sequence ID" value="NZ_LR216287.1"/>
</dbReference>
<organism evidence="1 2">
    <name type="scientific">Candidatus Nitrosocosmicus franklandianus</name>
    <dbReference type="NCBI Taxonomy" id="1798806"/>
    <lineage>
        <taxon>Archaea</taxon>
        <taxon>Nitrososphaerota</taxon>
        <taxon>Nitrososphaeria</taxon>
        <taxon>Nitrososphaerales</taxon>
        <taxon>Nitrososphaeraceae</taxon>
        <taxon>Candidatus Nitrosocosmicus</taxon>
    </lineage>
</organism>
<dbReference type="AlphaFoldDB" id="A0A484IJJ3"/>
<dbReference type="KEGG" id="nfn:NFRAN_2726"/>
<evidence type="ECO:0000313" key="2">
    <source>
        <dbReference type="Proteomes" id="UP000294299"/>
    </source>
</evidence>
<dbReference type="EMBL" id="LR216287">
    <property type="protein sequence ID" value="VFJ15049.1"/>
    <property type="molecule type" value="Genomic_DNA"/>
</dbReference>
<proteinExistence type="predicted"/>
<dbReference type="Proteomes" id="UP000294299">
    <property type="component" value="Chromosome NFRAN"/>
</dbReference>
<protein>
    <submittedName>
        <fullName evidence="1">Uncharacterized protein</fullName>
    </submittedName>
</protein>
<reference evidence="1 2" key="1">
    <citation type="submission" date="2019-02" db="EMBL/GenBank/DDBJ databases">
        <authorList>
            <person name="Lehtovirta-Morley E L."/>
        </authorList>
    </citation>
    <scope>NUCLEOTIDE SEQUENCE [LARGE SCALE GENOMIC DNA]</scope>
    <source>
        <strain evidence="1">NFRAN1</strain>
    </source>
</reference>
<dbReference type="GeneID" id="39421869"/>